<dbReference type="PANTHER" id="PTHR31423">
    <property type="entry name" value="YBAK DOMAIN-CONTAINING PROTEIN"/>
    <property type="match status" value="1"/>
</dbReference>
<evidence type="ECO:0000259" key="2">
    <source>
        <dbReference type="Pfam" id="PF04073"/>
    </source>
</evidence>
<dbReference type="Proteomes" id="UP000606044">
    <property type="component" value="Unassembled WGS sequence"/>
</dbReference>
<accession>A0A917CAI3</accession>
<dbReference type="FunFam" id="3.90.960.10:FF:000005">
    <property type="entry name" value="Putative prolyl-tRNA synthetase"/>
    <property type="match status" value="1"/>
</dbReference>
<dbReference type="SUPFAM" id="SSF55826">
    <property type="entry name" value="YbaK/ProRS associated domain"/>
    <property type="match status" value="1"/>
</dbReference>
<dbReference type="CDD" id="cd04335">
    <property type="entry name" value="PrdX_deacylase"/>
    <property type="match status" value="1"/>
</dbReference>
<dbReference type="InterPro" id="IPR007214">
    <property type="entry name" value="YbaK/aa-tRNA-synth-assoc-dom"/>
</dbReference>
<reference evidence="3" key="1">
    <citation type="journal article" date="2014" name="Int. J. Syst. Evol. Microbiol.">
        <title>Complete genome sequence of Corynebacterium casei LMG S-19264T (=DSM 44701T), isolated from a smear-ripened cheese.</title>
        <authorList>
            <consortium name="US DOE Joint Genome Institute (JGI-PGF)"/>
            <person name="Walter F."/>
            <person name="Albersmeier A."/>
            <person name="Kalinowski J."/>
            <person name="Ruckert C."/>
        </authorList>
    </citation>
    <scope>NUCLEOTIDE SEQUENCE</scope>
    <source>
        <strain evidence="3">CCM 7897</strain>
    </source>
</reference>
<dbReference type="RefSeq" id="WP_188583339.1">
    <property type="nucleotide sequence ID" value="NZ_BMCT01000009.1"/>
</dbReference>
<organism evidence="3 4">
    <name type="scientific">Azorhizobium oxalatiphilum</name>
    <dbReference type="NCBI Taxonomy" id="980631"/>
    <lineage>
        <taxon>Bacteria</taxon>
        <taxon>Pseudomonadati</taxon>
        <taxon>Pseudomonadota</taxon>
        <taxon>Alphaproteobacteria</taxon>
        <taxon>Hyphomicrobiales</taxon>
        <taxon>Xanthobacteraceae</taxon>
        <taxon>Azorhizobium</taxon>
    </lineage>
</organism>
<dbReference type="Gene3D" id="3.90.960.10">
    <property type="entry name" value="YbaK/aminoacyl-tRNA synthetase-associated domain"/>
    <property type="match status" value="1"/>
</dbReference>
<comment type="caution">
    <text evidence="3">The sequence shown here is derived from an EMBL/GenBank/DDBJ whole genome shotgun (WGS) entry which is preliminary data.</text>
</comment>
<comment type="similarity">
    <text evidence="1">Belongs to the PRORSD1 family.</text>
</comment>
<evidence type="ECO:0000313" key="3">
    <source>
        <dbReference type="EMBL" id="GGF81917.1"/>
    </source>
</evidence>
<dbReference type="Pfam" id="PF04073">
    <property type="entry name" value="tRNA_edit"/>
    <property type="match status" value="1"/>
</dbReference>
<dbReference type="EMBL" id="BMCT01000009">
    <property type="protein sequence ID" value="GGF81917.1"/>
    <property type="molecule type" value="Genomic_DNA"/>
</dbReference>
<sequence length="173" mass="18719">MPLSPDDVLRFLDAHGIAARTHTHPPLRTVAESQALRGNIPGAHTKNLFLRDDKKTYFLVSILVPPGDDRPADLKALRHRIGARGRLSFGTPEALYEHLGVRPGSVSLLALMNDPEHRVSVVIDDALMASDIINCHPLTNDKTTGLSAAGLTAFLAATGHQPLTVDLQPETME</sequence>
<feature type="domain" description="YbaK/aminoacyl-tRNA synthetase-associated" evidence="2">
    <location>
        <begin position="24"/>
        <end position="152"/>
    </location>
</feature>
<gene>
    <name evidence="3" type="ORF">GCM10007301_47550</name>
</gene>
<reference evidence="3" key="2">
    <citation type="submission" date="2020-09" db="EMBL/GenBank/DDBJ databases">
        <authorList>
            <person name="Sun Q."/>
            <person name="Sedlacek I."/>
        </authorList>
    </citation>
    <scope>NUCLEOTIDE SEQUENCE</scope>
    <source>
        <strain evidence="3">CCM 7897</strain>
    </source>
</reference>
<evidence type="ECO:0000313" key="4">
    <source>
        <dbReference type="Proteomes" id="UP000606044"/>
    </source>
</evidence>
<protein>
    <submittedName>
        <fullName evidence="3">Prolyl-tRNA editing protein</fullName>
    </submittedName>
</protein>
<dbReference type="GO" id="GO:0002161">
    <property type="term" value="F:aminoacyl-tRNA deacylase activity"/>
    <property type="evidence" value="ECO:0007669"/>
    <property type="project" value="InterPro"/>
</dbReference>
<dbReference type="InterPro" id="IPR040285">
    <property type="entry name" value="ProX/PRXD1"/>
</dbReference>
<dbReference type="AlphaFoldDB" id="A0A917CAI3"/>
<keyword evidence="4" id="KW-1185">Reference proteome</keyword>
<dbReference type="PANTHER" id="PTHR31423:SF3">
    <property type="entry name" value="PROLYL-TRNA SYNTHETASE ASSOCIATED DOMAIN-CONTAINING PROTEIN 1-RELATED"/>
    <property type="match status" value="1"/>
</dbReference>
<name>A0A917CAI3_9HYPH</name>
<dbReference type="InterPro" id="IPR036754">
    <property type="entry name" value="YbaK/aa-tRNA-synt-asso_dom_sf"/>
</dbReference>
<evidence type="ECO:0000256" key="1">
    <source>
        <dbReference type="ARBA" id="ARBA00010201"/>
    </source>
</evidence>
<proteinExistence type="inferred from homology"/>